<proteinExistence type="predicted"/>
<dbReference type="EMBL" id="PPPD01000001">
    <property type="protein sequence ID" value="PNY80610.1"/>
    <property type="molecule type" value="Genomic_DNA"/>
</dbReference>
<dbReference type="AlphaFoldDB" id="A0A2K3UVR4"/>
<evidence type="ECO:0000313" key="3">
    <source>
        <dbReference type="Proteomes" id="UP000236379"/>
    </source>
</evidence>
<evidence type="ECO:0000256" key="1">
    <source>
        <dbReference type="SAM" id="Phobius"/>
    </source>
</evidence>
<comment type="caution">
    <text evidence="2">The sequence shown here is derived from an EMBL/GenBank/DDBJ whole genome shotgun (WGS) entry which is preliminary data.</text>
</comment>
<sequence length="115" mass="12031">MFMLLSWLVVVIVAAVAYLIGSPPSARWFSFSLYFTLVSLVVLPLLAVGAIGQEESGWFASVMQGLFTILAASGTGGMAVTMRNRFGRGATGESLASLLVGTLYCAPLLLALLAA</sequence>
<keyword evidence="1" id="KW-0812">Transmembrane</keyword>
<dbReference type="RefSeq" id="WP_103310528.1">
    <property type="nucleotide sequence ID" value="NZ_PPPD01000001.1"/>
</dbReference>
<keyword evidence="1" id="KW-0472">Membrane</keyword>
<name>A0A2K3UVR4_9DEIO</name>
<feature type="transmembrane region" description="Helical" evidence="1">
    <location>
        <begin position="94"/>
        <end position="114"/>
    </location>
</feature>
<organism evidence="2 3">
    <name type="scientific">Deinococcus koreensis</name>
    <dbReference type="NCBI Taxonomy" id="2054903"/>
    <lineage>
        <taxon>Bacteria</taxon>
        <taxon>Thermotogati</taxon>
        <taxon>Deinococcota</taxon>
        <taxon>Deinococci</taxon>
        <taxon>Deinococcales</taxon>
        <taxon>Deinococcaceae</taxon>
        <taxon>Deinococcus</taxon>
    </lineage>
</organism>
<gene>
    <name evidence="2" type="ORF">CVO96_03835</name>
</gene>
<evidence type="ECO:0000313" key="2">
    <source>
        <dbReference type="EMBL" id="PNY80610.1"/>
    </source>
</evidence>
<reference evidence="2 3" key="1">
    <citation type="submission" date="2018-01" db="EMBL/GenBank/DDBJ databases">
        <title>Deinococcus koreensis sp. nov., a radiation-resistant bacterium isolated from river water.</title>
        <authorList>
            <person name="Choi A."/>
        </authorList>
    </citation>
    <scope>NUCLEOTIDE SEQUENCE [LARGE SCALE GENOMIC DNA]</scope>
    <source>
        <strain evidence="2 3">SJW1-2</strain>
    </source>
</reference>
<feature type="transmembrane region" description="Helical" evidence="1">
    <location>
        <begin position="31"/>
        <end position="51"/>
    </location>
</feature>
<feature type="transmembrane region" description="Helical" evidence="1">
    <location>
        <begin position="58"/>
        <end position="82"/>
    </location>
</feature>
<accession>A0A2K3UVR4</accession>
<keyword evidence="3" id="KW-1185">Reference proteome</keyword>
<protein>
    <submittedName>
        <fullName evidence="2">Uncharacterized protein</fullName>
    </submittedName>
</protein>
<dbReference type="Proteomes" id="UP000236379">
    <property type="component" value="Unassembled WGS sequence"/>
</dbReference>
<keyword evidence="1" id="KW-1133">Transmembrane helix</keyword>